<protein>
    <submittedName>
        <fullName evidence="9">Starch-binding associating with outer membrane</fullName>
    </submittedName>
</protein>
<evidence type="ECO:0000259" key="8">
    <source>
        <dbReference type="Pfam" id="PF14322"/>
    </source>
</evidence>
<dbReference type="OrthoDB" id="9773740at2"/>
<dbReference type="Pfam" id="PF07980">
    <property type="entry name" value="SusD_RagB"/>
    <property type="match status" value="1"/>
</dbReference>
<dbReference type="PROSITE" id="PS51257">
    <property type="entry name" value="PROKAR_LIPOPROTEIN"/>
    <property type="match status" value="1"/>
</dbReference>
<evidence type="ECO:0000256" key="2">
    <source>
        <dbReference type="ARBA" id="ARBA00006275"/>
    </source>
</evidence>
<dbReference type="Pfam" id="PF14322">
    <property type="entry name" value="SusD-like_3"/>
    <property type="match status" value="1"/>
</dbReference>
<reference evidence="9 10" key="1">
    <citation type="submission" date="2016-10" db="EMBL/GenBank/DDBJ databases">
        <authorList>
            <person name="de Groot N.N."/>
        </authorList>
    </citation>
    <scope>NUCLEOTIDE SEQUENCE [LARGE SCALE GENOMIC DNA]</scope>
    <source>
        <strain evidence="9 10">DSM 22900</strain>
    </source>
</reference>
<proteinExistence type="inferred from homology"/>
<dbReference type="RefSeq" id="WP_090970061.1">
    <property type="nucleotide sequence ID" value="NZ_FOLL01000001.1"/>
</dbReference>
<evidence type="ECO:0000256" key="5">
    <source>
        <dbReference type="ARBA" id="ARBA00023237"/>
    </source>
</evidence>
<dbReference type="SUPFAM" id="SSF48452">
    <property type="entry name" value="TPR-like"/>
    <property type="match status" value="1"/>
</dbReference>
<dbReference type="GO" id="GO:0009279">
    <property type="term" value="C:cell outer membrane"/>
    <property type="evidence" value="ECO:0007669"/>
    <property type="project" value="UniProtKB-SubCell"/>
</dbReference>
<evidence type="ECO:0000256" key="1">
    <source>
        <dbReference type="ARBA" id="ARBA00004442"/>
    </source>
</evidence>
<name>A0A1I1E2E3_9SPHI</name>
<dbReference type="Proteomes" id="UP000199577">
    <property type="component" value="Unassembled WGS sequence"/>
</dbReference>
<keyword evidence="5" id="KW-0998">Cell outer membrane</keyword>
<evidence type="ECO:0000313" key="9">
    <source>
        <dbReference type="EMBL" id="SFB79120.1"/>
    </source>
</evidence>
<gene>
    <name evidence="9" type="ORF">SAMN05421747_101138</name>
</gene>
<keyword evidence="4" id="KW-0472">Membrane</keyword>
<feature type="domain" description="SusD-like N-terminal" evidence="8">
    <location>
        <begin position="92"/>
        <end position="236"/>
    </location>
</feature>
<comment type="similarity">
    <text evidence="2">Belongs to the SusD family.</text>
</comment>
<dbReference type="InterPro" id="IPR011990">
    <property type="entry name" value="TPR-like_helical_dom_sf"/>
</dbReference>
<dbReference type="STRING" id="623281.SAMN05421747_101138"/>
<evidence type="ECO:0000313" key="10">
    <source>
        <dbReference type="Proteomes" id="UP000199577"/>
    </source>
</evidence>
<organism evidence="9 10">
    <name type="scientific">Parapedobacter composti</name>
    <dbReference type="NCBI Taxonomy" id="623281"/>
    <lineage>
        <taxon>Bacteria</taxon>
        <taxon>Pseudomonadati</taxon>
        <taxon>Bacteroidota</taxon>
        <taxon>Sphingobacteriia</taxon>
        <taxon>Sphingobacteriales</taxon>
        <taxon>Sphingobacteriaceae</taxon>
        <taxon>Parapedobacter</taxon>
    </lineage>
</organism>
<dbReference type="InterPro" id="IPR012944">
    <property type="entry name" value="SusD_RagB_dom"/>
</dbReference>
<dbReference type="EMBL" id="FOLL01000001">
    <property type="protein sequence ID" value="SFB79120.1"/>
    <property type="molecule type" value="Genomic_DNA"/>
</dbReference>
<keyword evidence="3 6" id="KW-0732">Signal</keyword>
<sequence>MIRKIVIVPICMLLFGISACSSFLDLEPQSNPTDLNFWKTEEDANSGVASIYALLRQAFNYAEGMSFYAYGDLPSDEFSTANGGVWPFPEVINMNWSMAVPSSETWHVMMRLRRYDLFYRTIDQANRVLKYVPEMPASAFPSEAVRNRLLGEAYYLRAFTYFYMSRVWGGVPIVTATVPVDEAEDLPASPADAVLAQCLADIEIAKGLLSWERGSSTNRAVRANKAALFALAAHVYAWQGNYAQCAVAADSVIQRGGLAYVGRARSSYLTIFEGQSEEGIFEISQNAANEGTRLGVGYYTLVEPYLRGQAGNPRLMISHSRIGELYASNDLRLGSAFDITTNEVSAVCIKYSNVAYTNETANAVAVFKNNIIVFRYSDVRLLQAEALAATGNSGAALAILNEVRAQAGLGHWDQSGDLFSEIIEERGRELFLEGHRYYDLIRLARYNGTLRFGPKMTSAEFNAGKYYWPFDPTLLNVNKQLRQTPFWSRINM</sequence>
<dbReference type="CDD" id="cd08977">
    <property type="entry name" value="SusD"/>
    <property type="match status" value="1"/>
</dbReference>
<evidence type="ECO:0000256" key="6">
    <source>
        <dbReference type="SAM" id="SignalP"/>
    </source>
</evidence>
<dbReference type="InterPro" id="IPR033985">
    <property type="entry name" value="SusD-like_N"/>
</dbReference>
<feature type="signal peptide" evidence="6">
    <location>
        <begin position="1"/>
        <end position="21"/>
    </location>
</feature>
<feature type="chain" id="PRO_5011789941" evidence="6">
    <location>
        <begin position="22"/>
        <end position="492"/>
    </location>
</feature>
<keyword evidence="10" id="KW-1185">Reference proteome</keyword>
<evidence type="ECO:0000259" key="7">
    <source>
        <dbReference type="Pfam" id="PF07980"/>
    </source>
</evidence>
<evidence type="ECO:0000256" key="4">
    <source>
        <dbReference type="ARBA" id="ARBA00023136"/>
    </source>
</evidence>
<evidence type="ECO:0000256" key="3">
    <source>
        <dbReference type="ARBA" id="ARBA00022729"/>
    </source>
</evidence>
<comment type="subcellular location">
    <subcellularLocation>
        <location evidence="1">Cell outer membrane</location>
    </subcellularLocation>
</comment>
<accession>A0A1I1E2E3</accession>
<dbReference type="AlphaFoldDB" id="A0A1I1E2E3"/>
<dbReference type="Gene3D" id="1.25.40.390">
    <property type="match status" value="1"/>
</dbReference>
<feature type="domain" description="RagB/SusD" evidence="7">
    <location>
        <begin position="342"/>
        <end position="487"/>
    </location>
</feature>